<dbReference type="Proteomes" id="UP000176998">
    <property type="component" value="Unassembled WGS sequence"/>
</dbReference>
<dbReference type="GeneID" id="34559951"/>
<dbReference type="EMBL" id="MJBS01000052">
    <property type="protein sequence ID" value="OHE97939.1"/>
    <property type="molecule type" value="Genomic_DNA"/>
</dbReference>
<evidence type="ECO:0000313" key="2">
    <source>
        <dbReference type="Proteomes" id="UP000176998"/>
    </source>
</evidence>
<dbReference type="RefSeq" id="XP_022475091.1">
    <property type="nucleotide sequence ID" value="XM_022618441.1"/>
</dbReference>
<dbReference type="AlphaFoldDB" id="A0A1G4B946"/>
<organism evidence="1 2">
    <name type="scientific">Colletotrichum orchidophilum</name>
    <dbReference type="NCBI Taxonomy" id="1209926"/>
    <lineage>
        <taxon>Eukaryota</taxon>
        <taxon>Fungi</taxon>
        <taxon>Dikarya</taxon>
        <taxon>Ascomycota</taxon>
        <taxon>Pezizomycotina</taxon>
        <taxon>Sordariomycetes</taxon>
        <taxon>Hypocreomycetidae</taxon>
        <taxon>Glomerellales</taxon>
        <taxon>Glomerellaceae</taxon>
        <taxon>Colletotrichum</taxon>
    </lineage>
</organism>
<protein>
    <submittedName>
        <fullName evidence="1">Uncharacterized protein</fullName>
    </submittedName>
</protein>
<keyword evidence="2" id="KW-1185">Reference proteome</keyword>
<gene>
    <name evidence="1" type="ORF">CORC01_06802</name>
</gene>
<sequence length="39" mass="4433">MLLGQNIGRRADFDTAWSYYFPPAYTPEQRSFSCSGTTP</sequence>
<accession>A0A1G4B946</accession>
<comment type="caution">
    <text evidence="1">The sequence shown here is derived from an EMBL/GenBank/DDBJ whole genome shotgun (WGS) entry which is preliminary data.</text>
</comment>
<reference evidence="1 2" key="1">
    <citation type="submission" date="2016-09" db="EMBL/GenBank/DDBJ databases">
        <authorList>
            <person name="Capua I."/>
            <person name="De Benedictis P."/>
            <person name="Joannis T."/>
            <person name="Lombin L.H."/>
            <person name="Cattoli G."/>
        </authorList>
    </citation>
    <scope>NUCLEOTIDE SEQUENCE [LARGE SCALE GENOMIC DNA]</scope>
    <source>
        <strain evidence="1 2">IMI 309357</strain>
    </source>
</reference>
<evidence type="ECO:0000313" key="1">
    <source>
        <dbReference type="EMBL" id="OHE97939.1"/>
    </source>
</evidence>
<name>A0A1G4B946_9PEZI</name>
<proteinExistence type="predicted"/>